<reference evidence="1 2" key="1">
    <citation type="submission" date="2020-08" db="EMBL/GenBank/DDBJ databases">
        <title>Sequencing the genomes of 1000 actinobacteria strains.</title>
        <authorList>
            <person name="Klenk H.-P."/>
        </authorList>
    </citation>
    <scope>NUCLEOTIDE SEQUENCE [LARGE SCALE GENOMIC DNA]</scope>
    <source>
        <strain evidence="1 2">DSM 105498</strain>
    </source>
</reference>
<name>A0A7W4VVC8_9ACTN</name>
<gene>
    <name evidence="1" type="ORF">FHU40_001994</name>
</gene>
<sequence length="587" mass="62379">MSNDDEPFGLAIAPDGYAVATTWQPKPNGCDAEHCPPGEFIKVWGREPEGRWLNGQNVGSNGLQVAFDAASNGWAAWIDQGWSTPATLMVASRPAGGQWATRETVASGPSVSDFRLLVTDTSTPVLWRSAPATDGYQLDTMSRTSTGWEATTKATAGPASLRAGVAGTLRAVWVQGSTGQGSALVATERRADGTWTRDMVVLRSSSGLSDPAWIGPHAVALTTSAGGRVIATEGPDGSWETHPAFPAKPHWSAAYEAAGVVTVAWLTPEGEVRARHGRVDGRWSSPKTLGRLARSARLVVDSRGNASLFWVKDDDDYSTRYAQRPVGTGWTATGRPPPPVDRGGVMYGYVVAAVDGADTVTVAAASSENPGWPYLHTADLVTPVALTRIRATPPGNWATSTSFRAGWRTTWLRAGNHDVRARVRSIDGRTTGPRRLASGVRAGTKILHAKSGRTYCLSARAHAGPTTGPWGEETCVSTPLDDRALSRSAGWTRAGSTSTTRSRGATLVSPRIRGSRFALLVRPSADAGTVRVTFDGRRLGTRRLIAGRPGRPRVIALGGFRRPRHGKLAITVVSSGEPVRIDGIYAR</sequence>
<dbReference type="EMBL" id="JACHWR010000001">
    <property type="protein sequence ID" value="MBB3042193.1"/>
    <property type="molecule type" value="Genomic_DNA"/>
</dbReference>
<accession>A0A7W4VVC8</accession>
<dbReference type="Proteomes" id="UP000589626">
    <property type="component" value="Unassembled WGS sequence"/>
</dbReference>
<proteinExistence type="predicted"/>
<evidence type="ECO:0000313" key="1">
    <source>
        <dbReference type="EMBL" id="MBB3042193.1"/>
    </source>
</evidence>
<protein>
    <submittedName>
        <fullName evidence="1">Uncharacterized protein</fullName>
    </submittedName>
</protein>
<dbReference type="AlphaFoldDB" id="A0A7W4VVC8"/>
<comment type="caution">
    <text evidence="1">The sequence shown here is derived from an EMBL/GenBank/DDBJ whole genome shotgun (WGS) entry which is preliminary data.</text>
</comment>
<keyword evidence="2" id="KW-1185">Reference proteome</keyword>
<dbReference type="RefSeq" id="WP_183592008.1">
    <property type="nucleotide sequence ID" value="NZ_JACHWR010000001.1"/>
</dbReference>
<organism evidence="1 2">
    <name type="scientific">Nocardioides soli</name>
    <dbReference type="NCBI Taxonomy" id="1036020"/>
    <lineage>
        <taxon>Bacteria</taxon>
        <taxon>Bacillati</taxon>
        <taxon>Actinomycetota</taxon>
        <taxon>Actinomycetes</taxon>
        <taxon>Propionibacteriales</taxon>
        <taxon>Nocardioidaceae</taxon>
        <taxon>Nocardioides</taxon>
    </lineage>
</organism>
<evidence type="ECO:0000313" key="2">
    <source>
        <dbReference type="Proteomes" id="UP000589626"/>
    </source>
</evidence>